<dbReference type="Proteomes" id="UP000794436">
    <property type="component" value="Unassembled WGS sequence"/>
</dbReference>
<comment type="caution">
    <text evidence="6">The sequence shown here is derived from an EMBL/GenBank/DDBJ whole genome shotgun (WGS) entry which is preliminary data.</text>
</comment>
<evidence type="ECO:0000256" key="5">
    <source>
        <dbReference type="ARBA" id="ARBA00023242"/>
    </source>
</evidence>
<dbReference type="InterPro" id="IPR016068">
    <property type="entry name" value="Translin_N"/>
</dbReference>
<dbReference type="CDD" id="cd14820">
    <property type="entry name" value="TRAX"/>
    <property type="match status" value="1"/>
</dbReference>
<evidence type="ECO:0000313" key="6">
    <source>
        <dbReference type="EMBL" id="TMW57409.1"/>
    </source>
</evidence>
<name>A0A8K1C6L4_PYTOL</name>
<accession>A0A8K1C6L4</accession>
<keyword evidence="4" id="KW-0963">Cytoplasm</keyword>
<dbReference type="GO" id="GO:0043565">
    <property type="term" value="F:sequence-specific DNA binding"/>
    <property type="evidence" value="ECO:0007669"/>
    <property type="project" value="InterPro"/>
</dbReference>
<dbReference type="EMBL" id="SPLM01000144">
    <property type="protein sequence ID" value="TMW57409.1"/>
    <property type="molecule type" value="Genomic_DNA"/>
</dbReference>
<gene>
    <name evidence="6" type="ORF">Poli38472_003334</name>
</gene>
<dbReference type="SUPFAM" id="SSF74784">
    <property type="entry name" value="Translin"/>
    <property type="match status" value="1"/>
</dbReference>
<dbReference type="OrthoDB" id="829at2759"/>
<dbReference type="Pfam" id="PF01997">
    <property type="entry name" value="Translin"/>
    <property type="match status" value="1"/>
</dbReference>
<dbReference type="PANTHER" id="PTHR10741">
    <property type="entry name" value="TRANSLIN AND TRANSLIN ASSOCIATED PROTEIN X"/>
    <property type="match status" value="1"/>
</dbReference>
<keyword evidence="7" id="KW-1185">Reference proteome</keyword>
<evidence type="ECO:0000256" key="2">
    <source>
        <dbReference type="ARBA" id="ARBA00004496"/>
    </source>
</evidence>
<evidence type="ECO:0000256" key="4">
    <source>
        <dbReference type="ARBA" id="ARBA00022490"/>
    </source>
</evidence>
<dbReference type="Gene3D" id="1.20.58.190">
    <property type="entry name" value="Translin, domain 1"/>
    <property type="match status" value="1"/>
</dbReference>
<dbReference type="InterPro" id="IPR002848">
    <property type="entry name" value="Translin_fam"/>
</dbReference>
<comment type="similarity">
    <text evidence="3">Belongs to the translin family.</text>
</comment>
<dbReference type="GO" id="GO:0005634">
    <property type="term" value="C:nucleus"/>
    <property type="evidence" value="ECO:0007669"/>
    <property type="project" value="UniProtKB-SubCell"/>
</dbReference>
<proteinExistence type="inferred from homology"/>
<reference evidence="6" key="1">
    <citation type="submission" date="2019-03" db="EMBL/GenBank/DDBJ databases">
        <title>Long read genome sequence of the mycoparasitic Pythium oligandrum ATCC 38472 isolated from sugarbeet rhizosphere.</title>
        <authorList>
            <person name="Gaulin E."/>
        </authorList>
    </citation>
    <scope>NUCLEOTIDE SEQUENCE</scope>
    <source>
        <strain evidence="6">ATCC 38472_TT</strain>
    </source>
</reference>
<evidence type="ECO:0000313" key="7">
    <source>
        <dbReference type="Proteomes" id="UP000794436"/>
    </source>
</evidence>
<organism evidence="6 7">
    <name type="scientific">Pythium oligandrum</name>
    <name type="common">Mycoparasitic fungus</name>
    <dbReference type="NCBI Taxonomy" id="41045"/>
    <lineage>
        <taxon>Eukaryota</taxon>
        <taxon>Sar</taxon>
        <taxon>Stramenopiles</taxon>
        <taxon>Oomycota</taxon>
        <taxon>Peronosporomycetes</taxon>
        <taxon>Pythiales</taxon>
        <taxon>Pythiaceae</taxon>
        <taxon>Pythium</taxon>
    </lineage>
</organism>
<evidence type="ECO:0000256" key="3">
    <source>
        <dbReference type="ARBA" id="ARBA00005902"/>
    </source>
</evidence>
<evidence type="ECO:0008006" key="8">
    <source>
        <dbReference type="Google" id="ProtNLM"/>
    </source>
</evidence>
<dbReference type="GO" id="GO:0005737">
    <property type="term" value="C:cytoplasm"/>
    <property type="evidence" value="ECO:0007669"/>
    <property type="project" value="UniProtKB-SubCell"/>
</dbReference>
<evidence type="ECO:0000256" key="1">
    <source>
        <dbReference type="ARBA" id="ARBA00004123"/>
    </source>
</evidence>
<sequence length="220" mass="25224">MDAMETKLLERDEFAAMNKEMQQYDETREKIIKRSREILKSSKQAIYSLHRGDREAASKLLEGAEKVTEELIPLTVSNPSLRHGSLSSALEEYAEAKCFNYYLETHTLLPLRAMPHVEKEEYLGGITDFTGELVRYAVVKATARDEAEVERCRAMVEAISGELIQFDFRNGPLRKKYDSVKYNLRKLENTLYELSLIRSTGFKVQADSIAQEPMQTDDAE</sequence>
<dbReference type="InterPro" id="IPR016069">
    <property type="entry name" value="Translin_C"/>
</dbReference>
<dbReference type="InterPro" id="IPR036081">
    <property type="entry name" value="Translin_sf"/>
</dbReference>
<protein>
    <recommendedName>
        <fullName evidence="8">Translin</fullName>
    </recommendedName>
</protein>
<keyword evidence="5" id="KW-0539">Nucleus</keyword>
<comment type="subcellular location">
    <subcellularLocation>
        <location evidence="2">Cytoplasm</location>
    </subcellularLocation>
    <subcellularLocation>
        <location evidence="1">Nucleus</location>
    </subcellularLocation>
</comment>
<dbReference type="AlphaFoldDB" id="A0A8K1C6L4"/>
<dbReference type="Gene3D" id="1.20.58.200">
    <property type="entry name" value="Translin, domain 2"/>
    <property type="match status" value="1"/>
</dbReference>